<dbReference type="AlphaFoldDB" id="A0A6H1PCH0"/>
<dbReference type="InterPro" id="IPR014718">
    <property type="entry name" value="GH-type_carb-bd"/>
</dbReference>
<dbReference type="EMBL" id="CP051128">
    <property type="protein sequence ID" value="QIZ10901.1"/>
    <property type="molecule type" value="Genomic_DNA"/>
</dbReference>
<dbReference type="Pfam" id="PF01263">
    <property type="entry name" value="Aldose_epim"/>
    <property type="match status" value="1"/>
</dbReference>
<dbReference type="Proteomes" id="UP000501868">
    <property type="component" value="Chromosome"/>
</dbReference>
<protein>
    <submittedName>
        <fullName evidence="1">Aldose epimerase</fullName>
    </submittedName>
</protein>
<reference evidence="1 2" key="1">
    <citation type="submission" date="2020-04" db="EMBL/GenBank/DDBJ databases">
        <title>Genome-Wide Identification of 5-Methylcytosine Sites in Bacterial Genomes By High-Throughput Sequencing of MspJI Restriction Fragments.</title>
        <authorList>
            <person name="Wu V."/>
        </authorList>
    </citation>
    <scope>NUCLEOTIDE SEQUENCE [LARGE SCALE GENOMIC DNA]</scope>
    <source>
        <strain evidence="1 2">S2</strain>
    </source>
</reference>
<accession>A0A6H1PCH0</accession>
<proteinExistence type="predicted"/>
<dbReference type="InterPro" id="IPR008183">
    <property type="entry name" value="Aldose_1/G6P_1-epimerase"/>
</dbReference>
<dbReference type="GO" id="GO:0030246">
    <property type="term" value="F:carbohydrate binding"/>
    <property type="evidence" value="ECO:0007669"/>
    <property type="project" value="InterPro"/>
</dbReference>
<evidence type="ECO:0000313" key="1">
    <source>
        <dbReference type="EMBL" id="QIZ10901.1"/>
    </source>
</evidence>
<evidence type="ECO:0000313" key="2">
    <source>
        <dbReference type="Proteomes" id="UP000501868"/>
    </source>
</evidence>
<dbReference type="PANTHER" id="PTHR11122">
    <property type="entry name" value="APOSPORY-ASSOCIATED PROTEIN C-RELATED"/>
    <property type="match status" value="1"/>
</dbReference>
<dbReference type="SUPFAM" id="SSF74650">
    <property type="entry name" value="Galactose mutarotase-like"/>
    <property type="match status" value="1"/>
</dbReference>
<organism evidence="1 2">
    <name type="scientific">Priestia megaterium</name>
    <name type="common">Bacillus megaterium</name>
    <dbReference type="NCBI Taxonomy" id="1404"/>
    <lineage>
        <taxon>Bacteria</taxon>
        <taxon>Bacillati</taxon>
        <taxon>Bacillota</taxon>
        <taxon>Bacilli</taxon>
        <taxon>Bacillales</taxon>
        <taxon>Bacillaceae</taxon>
        <taxon>Priestia</taxon>
    </lineage>
</organism>
<sequence>MKLYQIRKYKDGNLWIYSLLDQSSNSWIKVSPERGGIIMGFGVQGEEILYLDKDTFHNSKANIRGGIPILFPICGQLTDGMYALNGKTYPMKNHGVARINFWEVIETGTDGKASITLRLRSNEEITRSYPFDFELIFNYVLKGNKLTIYQEYYNKSKFNMPLYAGFHPYFKTLEKNIAYETDATMYLDYNDMKILNYDGKLDLSHMVESAVFLDGKKNNIAFSLPGLQRRIIMEYGEEFKYIVLWSMKGKDFICVEPWMAKPDEMNKKRELYILGPGQVLKTSMSITCQMT</sequence>
<gene>
    <name evidence="1" type="ORF">HFZ78_11135</name>
</gene>
<reference evidence="1 2" key="2">
    <citation type="submission" date="2020-04" db="EMBL/GenBank/DDBJ databases">
        <authorList>
            <person name="Fomenkov A."/>
            <person name="Anton B.P."/>
            <person name="Roberts R.J."/>
        </authorList>
    </citation>
    <scope>NUCLEOTIDE SEQUENCE [LARGE SCALE GENOMIC DNA]</scope>
    <source>
        <strain evidence="1 2">S2</strain>
    </source>
</reference>
<dbReference type="Gene3D" id="2.70.98.10">
    <property type="match status" value="1"/>
</dbReference>
<dbReference type="InterPro" id="IPR011013">
    <property type="entry name" value="Gal_mutarotase_sf_dom"/>
</dbReference>
<dbReference type="GO" id="GO:0005975">
    <property type="term" value="P:carbohydrate metabolic process"/>
    <property type="evidence" value="ECO:0007669"/>
    <property type="project" value="InterPro"/>
</dbReference>
<dbReference type="GO" id="GO:0016853">
    <property type="term" value="F:isomerase activity"/>
    <property type="evidence" value="ECO:0007669"/>
    <property type="project" value="InterPro"/>
</dbReference>
<dbReference type="PANTHER" id="PTHR11122:SF13">
    <property type="entry name" value="GLUCOSE-6-PHOSPHATE 1-EPIMERASE"/>
    <property type="match status" value="1"/>
</dbReference>
<name>A0A6H1PCH0_PRIMG</name>